<proteinExistence type="predicted"/>
<dbReference type="RefSeq" id="WP_259414573.1">
    <property type="nucleotide sequence ID" value="NZ_JANWGH010000002.1"/>
</dbReference>
<protein>
    <submittedName>
        <fullName evidence="1">Anti-sigma factor</fullName>
    </submittedName>
</protein>
<accession>A0ABT2G833</accession>
<dbReference type="PROSITE" id="PS51257">
    <property type="entry name" value="PROKAR_LIPOPROTEIN"/>
    <property type="match status" value="1"/>
</dbReference>
<dbReference type="EMBL" id="JANWGH010000002">
    <property type="protein sequence ID" value="MCS5490898.1"/>
    <property type="molecule type" value="Genomic_DNA"/>
</dbReference>
<gene>
    <name evidence="1" type="ORF">NY014_10670</name>
</gene>
<comment type="caution">
    <text evidence="1">The sequence shown here is derived from an EMBL/GenBank/DDBJ whole genome shotgun (WGS) entry which is preliminary data.</text>
</comment>
<reference evidence="1 2" key="1">
    <citation type="submission" date="2022-08" db="EMBL/GenBank/DDBJ databases">
        <title>Algoriphagus sp. CAU 1643 isolated from mud.</title>
        <authorList>
            <person name="Kim W."/>
        </authorList>
    </citation>
    <scope>NUCLEOTIDE SEQUENCE [LARGE SCALE GENOMIC DNA]</scope>
    <source>
        <strain evidence="1 2">CAU 1643</strain>
    </source>
</reference>
<name>A0ABT2G833_9BACT</name>
<organism evidence="1 2">
    <name type="scientific">Algoriphagus limi</name>
    <dbReference type="NCBI Taxonomy" id="2975273"/>
    <lineage>
        <taxon>Bacteria</taxon>
        <taxon>Pseudomonadati</taxon>
        <taxon>Bacteroidota</taxon>
        <taxon>Cytophagia</taxon>
        <taxon>Cytophagales</taxon>
        <taxon>Cyclobacteriaceae</taxon>
        <taxon>Algoriphagus</taxon>
    </lineage>
</organism>
<keyword evidence="2" id="KW-1185">Reference proteome</keyword>
<evidence type="ECO:0000313" key="2">
    <source>
        <dbReference type="Proteomes" id="UP001206788"/>
    </source>
</evidence>
<evidence type="ECO:0000313" key="1">
    <source>
        <dbReference type="EMBL" id="MCS5490898.1"/>
    </source>
</evidence>
<dbReference type="Proteomes" id="UP001206788">
    <property type="component" value="Unassembled WGS sequence"/>
</dbReference>
<sequence length="297" mass="30917">MKNVRIIFSLVIVSIWGLVGCNDDDVTPPQTGILTLDISGLEDLGSNYAYEGWIIVNGSAISAGIFNVDANGNLSQNSFELDREDLANASTYVLTIEPSPDNDPGPSDVHILAGNFSGKSASVTIEHSAAIGTDFTNSTGEFILATPTDGGSDTDELSGVWWLNPANGPGPGLNLPTLPNGWKYEGWAVVNGTPVSTGTFTSVTGADEFSGFSGTASGAPPFPGEDLLMNAPSGLIFPTDLSGGTIVISVEPSPDNSPAPFLLKPLVRMLPSDALDHTLYQMSNNAISTNPSGTVKR</sequence>